<dbReference type="PANTHER" id="PTHR37984">
    <property type="entry name" value="PROTEIN CBG26694"/>
    <property type="match status" value="1"/>
</dbReference>
<dbReference type="FunFam" id="3.30.70.270:FF:000115">
    <property type="entry name" value="Polyprotein of retroviral origin, putative"/>
    <property type="match status" value="1"/>
</dbReference>
<evidence type="ECO:0000259" key="11">
    <source>
        <dbReference type="PROSITE" id="PS50994"/>
    </source>
</evidence>
<gene>
    <name evidence="12" type="ORF">LUZ63_018871</name>
</gene>
<dbReference type="Gene3D" id="1.10.340.70">
    <property type="match status" value="1"/>
</dbReference>
<dbReference type="AlphaFoldDB" id="A0A9Q0C553"/>
<feature type="domain" description="Chromo" evidence="9">
    <location>
        <begin position="589"/>
        <end position="624"/>
    </location>
</feature>
<evidence type="ECO:0000313" key="12">
    <source>
        <dbReference type="EMBL" id="KAJ1687481.1"/>
    </source>
</evidence>
<feature type="domain" description="Reverse transcriptase" evidence="10">
    <location>
        <begin position="1"/>
        <end position="132"/>
    </location>
</feature>
<keyword evidence="5" id="KW-0255">Endonuclease</keyword>
<dbReference type="InterPro" id="IPR000477">
    <property type="entry name" value="RT_dom"/>
</dbReference>
<dbReference type="InterPro" id="IPR016197">
    <property type="entry name" value="Chromo-like_dom_sf"/>
</dbReference>
<dbReference type="InterPro" id="IPR043128">
    <property type="entry name" value="Rev_trsase/Diguanyl_cyclase"/>
</dbReference>
<dbReference type="InterPro" id="IPR036397">
    <property type="entry name" value="RNaseH_sf"/>
</dbReference>
<comment type="caution">
    <text evidence="12">The sequence shown here is derived from an EMBL/GenBank/DDBJ whole genome shotgun (WGS) entry which is preliminary data.</text>
</comment>
<keyword evidence="4" id="KW-0540">Nuclease</keyword>
<dbReference type="FunFam" id="3.10.10.10:FF:000007">
    <property type="entry name" value="Retrovirus-related Pol polyprotein from transposon 17.6-like Protein"/>
    <property type="match status" value="1"/>
</dbReference>
<evidence type="ECO:0000256" key="6">
    <source>
        <dbReference type="ARBA" id="ARBA00022801"/>
    </source>
</evidence>
<proteinExistence type="predicted"/>
<dbReference type="InterPro" id="IPR000953">
    <property type="entry name" value="Chromo/chromo_shadow_dom"/>
</dbReference>
<dbReference type="InterPro" id="IPR050951">
    <property type="entry name" value="Retrovirus_Pol_polyprotein"/>
</dbReference>
<dbReference type="GO" id="GO:0004519">
    <property type="term" value="F:endonuclease activity"/>
    <property type="evidence" value="ECO:0007669"/>
    <property type="project" value="UniProtKB-KW"/>
</dbReference>
<evidence type="ECO:0000256" key="3">
    <source>
        <dbReference type="ARBA" id="ARBA00022695"/>
    </source>
</evidence>
<keyword evidence="3" id="KW-0548">Nucleotidyltransferase</keyword>
<evidence type="ECO:0000256" key="1">
    <source>
        <dbReference type="ARBA" id="ARBA00022670"/>
    </source>
</evidence>
<keyword evidence="6" id="KW-0378">Hydrolase</keyword>
<dbReference type="GO" id="GO:0003964">
    <property type="term" value="F:RNA-directed DNA polymerase activity"/>
    <property type="evidence" value="ECO:0007669"/>
    <property type="project" value="UniProtKB-KW"/>
</dbReference>
<keyword evidence="1" id="KW-0645">Protease</keyword>
<dbReference type="InterPro" id="IPR001584">
    <property type="entry name" value="Integrase_cat-core"/>
</dbReference>
<dbReference type="InterPro" id="IPR043502">
    <property type="entry name" value="DNA/RNA_pol_sf"/>
</dbReference>
<evidence type="ECO:0000259" key="10">
    <source>
        <dbReference type="PROSITE" id="PS50878"/>
    </source>
</evidence>
<dbReference type="Pfam" id="PF00078">
    <property type="entry name" value="RVT_1"/>
    <property type="match status" value="1"/>
</dbReference>
<dbReference type="CDD" id="cd01647">
    <property type="entry name" value="RT_LTR"/>
    <property type="match status" value="1"/>
</dbReference>
<dbReference type="Pfam" id="PF00665">
    <property type="entry name" value="rve"/>
    <property type="match status" value="1"/>
</dbReference>
<dbReference type="Proteomes" id="UP001151287">
    <property type="component" value="Unassembled WGS sequence"/>
</dbReference>
<dbReference type="InterPro" id="IPR012337">
    <property type="entry name" value="RNaseH-like_sf"/>
</dbReference>
<dbReference type="Gene3D" id="3.30.70.270">
    <property type="match status" value="2"/>
</dbReference>
<dbReference type="SUPFAM" id="SSF54160">
    <property type="entry name" value="Chromo domain-like"/>
    <property type="match status" value="1"/>
</dbReference>
<evidence type="ECO:0000256" key="2">
    <source>
        <dbReference type="ARBA" id="ARBA00022679"/>
    </source>
</evidence>
<evidence type="ECO:0000256" key="4">
    <source>
        <dbReference type="ARBA" id="ARBA00022722"/>
    </source>
</evidence>
<protein>
    <submittedName>
        <fullName evidence="12">Uncharacterized protein</fullName>
    </submittedName>
</protein>
<dbReference type="GO" id="GO:0006508">
    <property type="term" value="P:proteolysis"/>
    <property type="evidence" value="ECO:0007669"/>
    <property type="project" value="UniProtKB-KW"/>
</dbReference>
<dbReference type="PROSITE" id="PS50878">
    <property type="entry name" value="RT_POL"/>
    <property type="match status" value="1"/>
</dbReference>
<feature type="domain" description="Integrase catalytic" evidence="11">
    <location>
        <begin position="438"/>
        <end position="551"/>
    </location>
</feature>
<sequence>MIEDLLDELHGAQIFSKIDLRSGYYQIRMNEEDIPKTAFRTHEGHYEYTVMPFGLTNAQATFQALMNHIFKPFLRKFVLVFFDDILVYSTNIIEHTQQLAVVFELLLKHQLYAKRSKCAFGMKKIEYLGHIISHEGVATDHKKVEAMIGWPKPKSVRELRGFLGLTGYYRRFIKNYGVISKPLTNQLKKNSFGWNDEAEVAFNALKQAMTQAPVLAMPDFSKPFTVETDACDKGIGAVLMQGRRPIAFISKSLGIKSLGLSTYEKEFLALLTAVQKWKHYLVGGPFVIKTDQISLKYLLEQRIHHAMQHKGLCKLLGLDYTIEYKRGVENVVADALSRREGQHMNSGSELTLVSELVPEWVQELKQSYENDEWIQGVKEKLEKGELDANSYTQHQGTYQRLKSTFYWPGMKEAVHQFVKECEVCQLNKGEQVLTPGLLQPLPVPDQAWTSISMDFITKLPKSDGKEVILVVVDRLTKYAHFLSLSHPFKASTVAQVFLDGIYKLHGLPTEIISDRDPIFTSTFWKELLGKIGVKLNFSTAYHPQSDGQTERESQIHSVFHVSQLKKKVGEKHIVQPQLPLLGPTGTIQDEPEKILNRRLVKKHNSAVVQWLIKWRNQSEEDACWMDYDWLLEKYPNFIFEDKEKFMGGRLSGLNGQIKRELAVEGVDFVKGISELMKGAGVNGD</sequence>
<keyword evidence="2" id="KW-0808">Transferase</keyword>
<organism evidence="12 13">
    <name type="scientific">Rhynchospora breviuscula</name>
    <dbReference type="NCBI Taxonomy" id="2022672"/>
    <lineage>
        <taxon>Eukaryota</taxon>
        <taxon>Viridiplantae</taxon>
        <taxon>Streptophyta</taxon>
        <taxon>Embryophyta</taxon>
        <taxon>Tracheophyta</taxon>
        <taxon>Spermatophyta</taxon>
        <taxon>Magnoliopsida</taxon>
        <taxon>Liliopsida</taxon>
        <taxon>Poales</taxon>
        <taxon>Cyperaceae</taxon>
        <taxon>Cyperoideae</taxon>
        <taxon>Rhynchosporeae</taxon>
        <taxon>Rhynchospora</taxon>
    </lineage>
</organism>
<dbReference type="InterPro" id="IPR041588">
    <property type="entry name" value="Integrase_H2C2"/>
</dbReference>
<dbReference type="Gene3D" id="2.40.50.40">
    <property type="match status" value="1"/>
</dbReference>
<dbReference type="GO" id="GO:0003676">
    <property type="term" value="F:nucleic acid binding"/>
    <property type="evidence" value="ECO:0007669"/>
    <property type="project" value="InterPro"/>
</dbReference>
<dbReference type="CDD" id="cd09274">
    <property type="entry name" value="RNase_HI_RT_Ty3"/>
    <property type="match status" value="1"/>
</dbReference>
<keyword evidence="8" id="KW-0511">Multifunctional enzyme</keyword>
<evidence type="ECO:0000259" key="9">
    <source>
        <dbReference type="PROSITE" id="PS50013"/>
    </source>
</evidence>
<accession>A0A9Q0C553</accession>
<dbReference type="Gene3D" id="3.10.10.10">
    <property type="entry name" value="HIV Type 1 Reverse Transcriptase, subunit A, domain 1"/>
    <property type="match status" value="1"/>
</dbReference>
<dbReference type="PROSITE" id="PS50994">
    <property type="entry name" value="INTEGRASE"/>
    <property type="match status" value="1"/>
</dbReference>
<dbReference type="InterPro" id="IPR041577">
    <property type="entry name" value="RT_RNaseH_2"/>
</dbReference>
<dbReference type="Gene3D" id="3.30.420.10">
    <property type="entry name" value="Ribonuclease H-like superfamily/Ribonuclease H"/>
    <property type="match status" value="1"/>
</dbReference>
<dbReference type="Pfam" id="PF17919">
    <property type="entry name" value="RT_RNaseH_2"/>
    <property type="match status" value="1"/>
</dbReference>
<dbReference type="GO" id="GO:0008233">
    <property type="term" value="F:peptidase activity"/>
    <property type="evidence" value="ECO:0007669"/>
    <property type="project" value="UniProtKB-KW"/>
</dbReference>
<dbReference type="GO" id="GO:0015074">
    <property type="term" value="P:DNA integration"/>
    <property type="evidence" value="ECO:0007669"/>
    <property type="project" value="InterPro"/>
</dbReference>
<reference evidence="12" key="1">
    <citation type="journal article" date="2022" name="Cell">
        <title>Repeat-based holocentromeres influence genome architecture and karyotype evolution.</title>
        <authorList>
            <person name="Hofstatter P.G."/>
            <person name="Thangavel G."/>
            <person name="Lux T."/>
            <person name="Neumann P."/>
            <person name="Vondrak T."/>
            <person name="Novak P."/>
            <person name="Zhang M."/>
            <person name="Costa L."/>
            <person name="Castellani M."/>
            <person name="Scott A."/>
            <person name="Toegelov H."/>
            <person name="Fuchs J."/>
            <person name="Mata-Sucre Y."/>
            <person name="Dias Y."/>
            <person name="Vanzela A.L.L."/>
            <person name="Huettel B."/>
            <person name="Almeida C.C.S."/>
            <person name="Simkova H."/>
            <person name="Souza G."/>
            <person name="Pedrosa-Harand A."/>
            <person name="Macas J."/>
            <person name="Mayer K.F.X."/>
            <person name="Houben A."/>
            <person name="Marques A."/>
        </authorList>
    </citation>
    <scope>NUCLEOTIDE SEQUENCE</scope>
    <source>
        <strain evidence="12">RhyBre1mFocal</strain>
    </source>
</reference>
<evidence type="ECO:0000313" key="13">
    <source>
        <dbReference type="Proteomes" id="UP001151287"/>
    </source>
</evidence>
<keyword evidence="7" id="KW-0695">RNA-directed DNA polymerase</keyword>
<evidence type="ECO:0000256" key="8">
    <source>
        <dbReference type="ARBA" id="ARBA00023268"/>
    </source>
</evidence>
<dbReference type="PROSITE" id="PS50013">
    <property type="entry name" value="CHROMO_2"/>
    <property type="match status" value="1"/>
</dbReference>
<name>A0A9Q0C553_9POAL</name>
<dbReference type="Pfam" id="PF17921">
    <property type="entry name" value="Integrase_H2C2"/>
    <property type="match status" value="1"/>
</dbReference>
<evidence type="ECO:0000256" key="7">
    <source>
        <dbReference type="ARBA" id="ARBA00022918"/>
    </source>
</evidence>
<dbReference type="PANTHER" id="PTHR37984:SF5">
    <property type="entry name" value="PROTEIN NYNRIN-LIKE"/>
    <property type="match status" value="1"/>
</dbReference>
<dbReference type="EMBL" id="JAMQYH010000005">
    <property type="protein sequence ID" value="KAJ1687481.1"/>
    <property type="molecule type" value="Genomic_DNA"/>
</dbReference>
<evidence type="ECO:0000256" key="5">
    <source>
        <dbReference type="ARBA" id="ARBA00022759"/>
    </source>
</evidence>
<dbReference type="SUPFAM" id="SSF56672">
    <property type="entry name" value="DNA/RNA polymerases"/>
    <property type="match status" value="1"/>
</dbReference>
<keyword evidence="13" id="KW-1185">Reference proteome</keyword>
<dbReference type="OrthoDB" id="783142at2759"/>
<dbReference type="SUPFAM" id="SSF53098">
    <property type="entry name" value="Ribonuclease H-like"/>
    <property type="match status" value="1"/>
</dbReference>